<feature type="signal peptide" evidence="2">
    <location>
        <begin position="1"/>
        <end position="24"/>
    </location>
</feature>
<sequence>MKSILGVAGAALLALVLAGCGSTAGTTDQTGAASTTPEPKPTTYYGQTASAIAALVPGCGSVQASDVGKGGPGMASTASCVLGGRTVDFYSWSDAKAAAGVASVIQVNKDEVYYAAGTGWTAHVRRDMTFHWQLTNDAGNLTKYAFEKHPIPAADLPGEKSASEQIATALDGSVQHSR</sequence>
<feature type="chain" id="PRO_5038012157" description="DUF3558 domain-containing protein" evidence="2">
    <location>
        <begin position="25"/>
        <end position="178"/>
    </location>
</feature>
<dbReference type="RefSeq" id="WP_207617465.1">
    <property type="nucleotide sequence ID" value="NZ_JAFNLL010000050.1"/>
</dbReference>
<keyword evidence="2" id="KW-0732">Signal</keyword>
<accession>A0A939KL61</accession>
<dbReference type="PROSITE" id="PS51257">
    <property type="entry name" value="PROKAR_LIPOPROTEIN"/>
    <property type="match status" value="1"/>
</dbReference>
<name>A0A939KL61_9MICC</name>
<organism evidence="3 4">
    <name type="scientific">Arthrobacter cavernae</name>
    <dbReference type="NCBI Taxonomy" id="2817681"/>
    <lineage>
        <taxon>Bacteria</taxon>
        <taxon>Bacillati</taxon>
        <taxon>Actinomycetota</taxon>
        <taxon>Actinomycetes</taxon>
        <taxon>Micrococcales</taxon>
        <taxon>Micrococcaceae</taxon>
        <taxon>Arthrobacter</taxon>
    </lineage>
</organism>
<dbReference type="Proteomes" id="UP000664164">
    <property type="component" value="Unassembled WGS sequence"/>
</dbReference>
<dbReference type="EMBL" id="JAFNLL010000050">
    <property type="protein sequence ID" value="MBO1269609.1"/>
    <property type="molecule type" value="Genomic_DNA"/>
</dbReference>
<evidence type="ECO:0000256" key="2">
    <source>
        <dbReference type="SAM" id="SignalP"/>
    </source>
</evidence>
<evidence type="ECO:0000313" key="3">
    <source>
        <dbReference type="EMBL" id="MBO1269609.1"/>
    </source>
</evidence>
<reference evidence="3" key="1">
    <citation type="submission" date="2021-03" db="EMBL/GenBank/DDBJ databases">
        <title>A new species, PO-11, isolated from a karst cave deposit.</title>
        <authorList>
            <person name="Zhaoxiaoyong W."/>
        </authorList>
    </citation>
    <scope>NUCLEOTIDE SEQUENCE</scope>
    <source>
        <strain evidence="3">PO-11</strain>
    </source>
</reference>
<evidence type="ECO:0000313" key="4">
    <source>
        <dbReference type="Proteomes" id="UP000664164"/>
    </source>
</evidence>
<keyword evidence="4" id="KW-1185">Reference proteome</keyword>
<protein>
    <recommendedName>
        <fullName evidence="5">DUF3558 domain-containing protein</fullName>
    </recommendedName>
</protein>
<comment type="caution">
    <text evidence="3">The sequence shown here is derived from an EMBL/GenBank/DDBJ whole genome shotgun (WGS) entry which is preliminary data.</text>
</comment>
<dbReference type="AlphaFoldDB" id="A0A939KL61"/>
<proteinExistence type="predicted"/>
<gene>
    <name evidence="3" type="ORF">J1902_16835</name>
</gene>
<evidence type="ECO:0000256" key="1">
    <source>
        <dbReference type="SAM" id="MobiDB-lite"/>
    </source>
</evidence>
<evidence type="ECO:0008006" key="5">
    <source>
        <dbReference type="Google" id="ProtNLM"/>
    </source>
</evidence>
<feature type="region of interest" description="Disordered" evidence="1">
    <location>
        <begin position="154"/>
        <end position="178"/>
    </location>
</feature>